<dbReference type="EMBL" id="UOFG01000037">
    <property type="protein sequence ID" value="VAW58438.1"/>
    <property type="molecule type" value="Genomic_DNA"/>
</dbReference>
<dbReference type="AlphaFoldDB" id="A0A3B0WQZ5"/>
<sequence>MKNRLVTFYIALLMLCSFQSISAPVEIVSGSINVGDLDVTLQAGYRGSTVNSSVLFADAFSVIEPGVSGVENRAVADSESSVTISESGIRVDATNNPGIFFRALMAVH</sequence>
<proteinExistence type="predicted"/>
<evidence type="ECO:0000313" key="1">
    <source>
        <dbReference type="EMBL" id="VAW58438.1"/>
    </source>
</evidence>
<name>A0A3B0WQZ5_9ZZZZ</name>
<protein>
    <submittedName>
        <fullName evidence="1">Uncharacterized protein</fullName>
    </submittedName>
</protein>
<gene>
    <name evidence="1" type="ORF">MNBD_GAMMA11-161</name>
</gene>
<reference evidence="1" key="1">
    <citation type="submission" date="2018-06" db="EMBL/GenBank/DDBJ databases">
        <authorList>
            <person name="Zhirakovskaya E."/>
        </authorList>
    </citation>
    <scope>NUCLEOTIDE SEQUENCE</scope>
</reference>
<accession>A0A3B0WQZ5</accession>
<organism evidence="1">
    <name type="scientific">hydrothermal vent metagenome</name>
    <dbReference type="NCBI Taxonomy" id="652676"/>
    <lineage>
        <taxon>unclassified sequences</taxon>
        <taxon>metagenomes</taxon>
        <taxon>ecological metagenomes</taxon>
    </lineage>
</organism>